<gene>
    <name evidence="1" type="ORF">ACE1CI_16010</name>
</gene>
<evidence type="ECO:0000313" key="2">
    <source>
        <dbReference type="Proteomes" id="UP001576784"/>
    </source>
</evidence>
<sequence>MHILPSQKMDRLEQALAPLHQKYDRIAKMLRVPFRSIGFFKFLQGIPVHPTRESLYYAVALLDTNDPKMCQRGVEIIQTILTLQDKDSRSQTYGLWPKYLEEKPFKIVQPDPNWREFLATQLLQVALNHRDRLSPNLIAKIDEAILCAAYNIKQRNIPLEYTNIAIMGIYVTLLTGQIYKINYLYNYGINRLEQFCQYILEQGGFPEYNSPDYTIIALEILGRLRLYAKNVNNAKIGELLEVLYRLSWREIATHFHPPTRQWAGPHSRSYSTLLKKEVLALIERSTSEQINFGIVEKYPTLDEHRLSLPCPDDLETLFLQLNHPRTVTQTLSEKSPKQVLTTYLAPSFALGSVNYSDFWHQRRPLLVYWGTHKKPSYLRLRCLYNNVDYAAAQFFSVQNQGNVLCGVSFATDINPINPYLSQNTKSNSTLLLKDLRLRFEFGGSIDMNSLRTQLSSLATLDSSLCLCFDDLSIQIRIPYAQFGESTGKWEIHQDSQCFYLDLLLWAGKKQVLDLSHLSQGAIAFALKVTTEKILSSEVSINLVDNWLETEWENLHLKLWTKPAKQQFLNISTFSSDIDK</sequence>
<evidence type="ECO:0000313" key="1">
    <source>
        <dbReference type="EMBL" id="MFB2894414.1"/>
    </source>
</evidence>
<protein>
    <submittedName>
        <fullName evidence="1">Uncharacterized protein</fullName>
    </submittedName>
</protein>
<dbReference type="RefSeq" id="WP_413264060.1">
    <property type="nucleotide sequence ID" value="NZ_JBHFNR010000110.1"/>
</dbReference>
<accession>A0ABV4XRS0</accession>
<dbReference type="Proteomes" id="UP001576784">
    <property type="component" value="Unassembled WGS sequence"/>
</dbReference>
<dbReference type="EMBL" id="JBHFNR010000110">
    <property type="protein sequence ID" value="MFB2894414.1"/>
    <property type="molecule type" value="Genomic_DNA"/>
</dbReference>
<dbReference type="PANTHER" id="PTHR40616:SF1">
    <property type="entry name" value="LINALOOL DEHYDRATASE_ISOMERASE DOMAIN-CONTAINING PROTEIN"/>
    <property type="match status" value="1"/>
</dbReference>
<comment type="caution">
    <text evidence="1">The sequence shown here is derived from an EMBL/GenBank/DDBJ whole genome shotgun (WGS) entry which is preliminary data.</text>
</comment>
<dbReference type="PANTHER" id="PTHR40616">
    <property type="entry name" value="LINALOOL DEHYDRATASE_ISOMERASE DOMAIN-CONTAINING PROTEIN"/>
    <property type="match status" value="1"/>
</dbReference>
<name>A0ABV4XRS0_9CYAN</name>
<reference evidence="1 2" key="1">
    <citation type="submission" date="2024-09" db="EMBL/GenBank/DDBJ databases">
        <title>Floridaenema gen nov. (Aerosakkonemataceae, Aerosakkonematales ord. nov., Cyanobacteria) from benthic tropical and subtropical fresh waters, with the description of four new species.</title>
        <authorList>
            <person name="Moretto J.A."/>
            <person name="Berthold D.E."/>
            <person name="Lefler F.W."/>
            <person name="Huang I.-S."/>
            <person name="Laughinghouse H. IV."/>
        </authorList>
    </citation>
    <scope>NUCLEOTIDE SEQUENCE [LARGE SCALE GENOMIC DNA]</scope>
    <source>
        <strain evidence="1 2">BLCC-F50</strain>
    </source>
</reference>
<keyword evidence="2" id="KW-1185">Reference proteome</keyword>
<proteinExistence type="predicted"/>
<organism evidence="1 2">
    <name type="scientific">Floridaenema flaviceps BLCC-F50</name>
    <dbReference type="NCBI Taxonomy" id="3153642"/>
    <lineage>
        <taxon>Bacteria</taxon>
        <taxon>Bacillati</taxon>
        <taxon>Cyanobacteriota</taxon>
        <taxon>Cyanophyceae</taxon>
        <taxon>Oscillatoriophycideae</taxon>
        <taxon>Aerosakkonematales</taxon>
        <taxon>Aerosakkonemataceae</taxon>
        <taxon>Floridanema</taxon>
        <taxon>Floridanema flaviceps</taxon>
    </lineage>
</organism>